<dbReference type="AlphaFoldDB" id="A0A0D0CER0"/>
<evidence type="ECO:0000313" key="3">
    <source>
        <dbReference type="Proteomes" id="UP000053593"/>
    </source>
</evidence>
<evidence type="ECO:0000256" key="1">
    <source>
        <dbReference type="SAM" id="MobiDB-lite"/>
    </source>
</evidence>
<feature type="region of interest" description="Disordered" evidence="1">
    <location>
        <begin position="1"/>
        <end position="41"/>
    </location>
</feature>
<feature type="compositionally biased region" description="Low complexity" evidence="1">
    <location>
        <begin position="212"/>
        <end position="223"/>
    </location>
</feature>
<feature type="compositionally biased region" description="Basic residues" evidence="1">
    <location>
        <begin position="8"/>
        <end position="25"/>
    </location>
</feature>
<dbReference type="EMBL" id="KN834829">
    <property type="protein sequence ID" value="KIK53468.1"/>
    <property type="molecule type" value="Genomic_DNA"/>
</dbReference>
<sequence>MARTPSKPFKKTSRGKSPKKSHKSPSKCVSQSRQLPPHRNDQQKLSKYHLLIHAGIQVVPVATYAHLEALAQQLKPAGPGICNADSETCRAATTGIEPGISGAGAEAHVPPLNQSISPVQYGDMNIPSSPVNPFQTPVRPQVGGMTVALNPPRNMTTNDQVSGHAEPTGVESVHSDTVYQLGLSGLSPLPSSSPVMETQLNPNLSSPLPQMSPGSSSFFLPSSPTKPRRSRTTQKDPLFGCTSSATDQSLLLELRFLIQLEDTAANLKKLFVVVNN</sequence>
<organism evidence="2 3">
    <name type="scientific">Collybiopsis luxurians FD-317 M1</name>
    <dbReference type="NCBI Taxonomy" id="944289"/>
    <lineage>
        <taxon>Eukaryota</taxon>
        <taxon>Fungi</taxon>
        <taxon>Dikarya</taxon>
        <taxon>Basidiomycota</taxon>
        <taxon>Agaricomycotina</taxon>
        <taxon>Agaricomycetes</taxon>
        <taxon>Agaricomycetidae</taxon>
        <taxon>Agaricales</taxon>
        <taxon>Marasmiineae</taxon>
        <taxon>Omphalotaceae</taxon>
        <taxon>Collybiopsis</taxon>
        <taxon>Collybiopsis luxurians</taxon>
    </lineage>
</organism>
<feature type="region of interest" description="Disordered" evidence="1">
    <location>
        <begin position="190"/>
        <end position="240"/>
    </location>
</feature>
<evidence type="ECO:0000313" key="2">
    <source>
        <dbReference type="EMBL" id="KIK53468.1"/>
    </source>
</evidence>
<dbReference type="Proteomes" id="UP000053593">
    <property type="component" value="Unassembled WGS sequence"/>
</dbReference>
<feature type="compositionally biased region" description="Polar residues" evidence="1">
    <location>
        <begin position="195"/>
        <end position="209"/>
    </location>
</feature>
<dbReference type="HOGENOM" id="CLU_1034597_0_0_1"/>
<proteinExistence type="predicted"/>
<gene>
    <name evidence="2" type="ORF">GYMLUDRAFT_63712</name>
</gene>
<keyword evidence="3" id="KW-1185">Reference proteome</keyword>
<protein>
    <submittedName>
        <fullName evidence="2">Uncharacterized protein</fullName>
    </submittedName>
</protein>
<accession>A0A0D0CER0</accession>
<reference evidence="2 3" key="1">
    <citation type="submission" date="2014-04" db="EMBL/GenBank/DDBJ databases">
        <title>Evolutionary Origins and Diversification of the Mycorrhizal Mutualists.</title>
        <authorList>
            <consortium name="DOE Joint Genome Institute"/>
            <consortium name="Mycorrhizal Genomics Consortium"/>
            <person name="Kohler A."/>
            <person name="Kuo A."/>
            <person name="Nagy L.G."/>
            <person name="Floudas D."/>
            <person name="Copeland A."/>
            <person name="Barry K.W."/>
            <person name="Cichocki N."/>
            <person name="Veneault-Fourrey C."/>
            <person name="LaButti K."/>
            <person name="Lindquist E.A."/>
            <person name="Lipzen A."/>
            <person name="Lundell T."/>
            <person name="Morin E."/>
            <person name="Murat C."/>
            <person name="Riley R."/>
            <person name="Ohm R."/>
            <person name="Sun H."/>
            <person name="Tunlid A."/>
            <person name="Henrissat B."/>
            <person name="Grigoriev I.V."/>
            <person name="Hibbett D.S."/>
            <person name="Martin F."/>
        </authorList>
    </citation>
    <scope>NUCLEOTIDE SEQUENCE [LARGE SCALE GENOMIC DNA]</scope>
    <source>
        <strain evidence="2 3">FD-317 M1</strain>
    </source>
</reference>
<name>A0A0D0CER0_9AGAR</name>